<comment type="caution">
    <text evidence="15">The sequence shown here is derived from an EMBL/GenBank/DDBJ whole genome shotgun (WGS) entry which is preliminary data.</text>
</comment>
<reference evidence="15 16" key="1">
    <citation type="submission" date="2010-12" db="EMBL/GenBank/DDBJ databases">
        <authorList>
            <person name="Muzny D."/>
            <person name="Qin X."/>
            <person name="Deng J."/>
            <person name="Jiang H."/>
            <person name="Liu Y."/>
            <person name="Qu J."/>
            <person name="Song X.-Z."/>
            <person name="Zhang L."/>
            <person name="Thornton R."/>
            <person name="Coyle M."/>
            <person name="Francisco L."/>
            <person name="Jackson L."/>
            <person name="Javaid M."/>
            <person name="Korchina V."/>
            <person name="Kovar C."/>
            <person name="Mata R."/>
            <person name="Mathew T."/>
            <person name="Ngo R."/>
            <person name="Nguyen L."/>
            <person name="Nguyen N."/>
            <person name="Okwuonu G."/>
            <person name="Ongeri F."/>
            <person name="Pham C."/>
            <person name="Simmons D."/>
            <person name="Wilczek-Boney K."/>
            <person name="Hale W."/>
            <person name="Jakkamsetti A."/>
            <person name="Pham P."/>
            <person name="Ruth R."/>
            <person name="San Lucas F."/>
            <person name="Warren J."/>
            <person name="Zhang J."/>
            <person name="Zhao Z."/>
            <person name="Zhou C."/>
            <person name="Zhu D."/>
            <person name="Lee S."/>
            <person name="Bess C."/>
            <person name="Blankenburg K."/>
            <person name="Forbes L."/>
            <person name="Fu Q."/>
            <person name="Gubbala S."/>
            <person name="Hirani K."/>
            <person name="Jayaseelan J.C."/>
            <person name="Lara F."/>
            <person name="Munidasa M."/>
            <person name="Palculict T."/>
            <person name="Patil S."/>
            <person name="Pu L.-L."/>
            <person name="Saada N."/>
            <person name="Tang L."/>
            <person name="Weissenberger G."/>
            <person name="Zhu Y."/>
            <person name="Hemphill L."/>
            <person name="Shang Y."/>
            <person name="Youmans B."/>
            <person name="Ayvaz T."/>
            <person name="Ross M."/>
            <person name="Santibanez J."/>
            <person name="Aqrawi P."/>
            <person name="Gross S."/>
            <person name="Joshi V."/>
            <person name="Fowler G."/>
            <person name="Nazareth L."/>
            <person name="Reid J."/>
            <person name="Worley K."/>
            <person name="Petrosino J."/>
            <person name="Highlander S."/>
            <person name="Gibbs R."/>
        </authorList>
    </citation>
    <scope>NUCLEOTIDE SEQUENCE [LARGE SCALE GENOMIC DNA]</scope>
    <source>
        <strain evidence="15 16">ATCC 51599</strain>
    </source>
</reference>
<dbReference type="AlphaFoldDB" id="E7S063"/>
<dbReference type="SUPFAM" id="SSF81301">
    <property type="entry name" value="Nucleotidyltransferase"/>
    <property type="match status" value="1"/>
</dbReference>
<dbReference type="SUPFAM" id="SSF81891">
    <property type="entry name" value="Poly A polymerase C-terminal region-like"/>
    <property type="match status" value="1"/>
</dbReference>
<proteinExistence type="inferred from homology"/>
<evidence type="ECO:0000256" key="4">
    <source>
        <dbReference type="ARBA" id="ARBA00022695"/>
    </source>
</evidence>
<keyword evidence="3" id="KW-0819">tRNA processing</keyword>
<feature type="region of interest" description="Disordered" evidence="12">
    <location>
        <begin position="382"/>
        <end position="412"/>
    </location>
</feature>
<keyword evidence="7" id="KW-0692">RNA repair</keyword>
<dbReference type="Pfam" id="PF01743">
    <property type="entry name" value="PolyA_pol"/>
    <property type="match status" value="1"/>
</dbReference>
<dbReference type="STRING" id="887898.HMPREF0551_2327"/>
<dbReference type="GO" id="GO:0003723">
    <property type="term" value="F:RNA binding"/>
    <property type="evidence" value="ECO:0007669"/>
    <property type="project" value="UniProtKB-KW"/>
</dbReference>
<evidence type="ECO:0000256" key="7">
    <source>
        <dbReference type="ARBA" id="ARBA00022800"/>
    </source>
</evidence>
<dbReference type="GO" id="GO:0046872">
    <property type="term" value="F:metal ion binding"/>
    <property type="evidence" value="ECO:0007669"/>
    <property type="project" value="UniProtKB-KW"/>
</dbReference>
<dbReference type="GO" id="GO:0008033">
    <property type="term" value="P:tRNA processing"/>
    <property type="evidence" value="ECO:0007669"/>
    <property type="project" value="UniProtKB-KW"/>
</dbReference>
<evidence type="ECO:0000256" key="6">
    <source>
        <dbReference type="ARBA" id="ARBA00022741"/>
    </source>
</evidence>
<sequence>MTAPDARAPQLQTYRVGGSVRDELLGLPAGDRDWVVVGATPDQMLAQGFQAVGKDFPVFLHPQSHEEYALARTERKTAPGYKGFAVHFSPDVTLEDDLLRRDLTINAIARAADGSLVDPFHGQADIQARIFRHVSPAFREDPVRILRLARFAARFPDFTIAPETLALMREMTAAGEVHALVAERVWQELSRGLMSQRPSRMLQVLDQAHALRILLPQLPEPDTQPDWLTALDASAAAHDPLPVRFAILLAGMTIPAESRIELGPQENIPQPASPTVSGNVDKTKAAKSVTEQAKALRASNECTDAAARLASEIHGPIPQAARQWFLSSERQDAEALLALFNRHDAWRRPERLRLLMTVAQRLALPNHPAQLAEPDQAISLMPESDSTQPVRPGQGDSPSSPATVNGASGTISQDSISNITHRIEQALSVAAAVDTGAIARQHQANPTAIRSAIDDARREAISGYLVSRS</sequence>
<keyword evidence="10 11" id="KW-0694">RNA-binding</keyword>
<dbReference type="RefSeq" id="WP_005674750.1">
    <property type="nucleotide sequence ID" value="NZ_CP146288.1"/>
</dbReference>
<dbReference type="InterPro" id="IPR002646">
    <property type="entry name" value="PolA_pol_head_dom"/>
</dbReference>
<dbReference type="GO" id="GO:0005524">
    <property type="term" value="F:ATP binding"/>
    <property type="evidence" value="ECO:0007669"/>
    <property type="project" value="UniProtKB-KW"/>
</dbReference>
<dbReference type="eggNOG" id="COG0617">
    <property type="taxonomic scope" value="Bacteria"/>
</dbReference>
<keyword evidence="4" id="KW-0548">Nucleotidyltransferase</keyword>
<evidence type="ECO:0000256" key="11">
    <source>
        <dbReference type="RuleBase" id="RU003953"/>
    </source>
</evidence>
<comment type="cofactor">
    <cofactor evidence="1">
        <name>Mg(2+)</name>
        <dbReference type="ChEBI" id="CHEBI:18420"/>
    </cofactor>
</comment>
<dbReference type="PANTHER" id="PTHR47545">
    <property type="entry name" value="MULTIFUNCTIONAL CCA PROTEIN"/>
    <property type="match status" value="1"/>
</dbReference>
<keyword evidence="8" id="KW-0067">ATP-binding</keyword>
<evidence type="ECO:0000313" key="15">
    <source>
        <dbReference type="EMBL" id="EFV94212.1"/>
    </source>
</evidence>
<dbReference type="InterPro" id="IPR043519">
    <property type="entry name" value="NT_sf"/>
</dbReference>
<dbReference type="InterPro" id="IPR050124">
    <property type="entry name" value="tRNA_CCA-adding_enzyme"/>
</dbReference>
<dbReference type="Pfam" id="PF12627">
    <property type="entry name" value="PolyA_pol_RNAbd"/>
    <property type="match status" value="1"/>
</dbReference>
<keyword evidence="16" id="KW-1185">Reference proteome</keyword>
<dbReference type="GO" id="GO:0042245">
    <property type="term" value="P:RNA repair"/>
    <property type="evidence" value="ECO:0007669"/>
    <property type="project" value="UniProtKB-KW"/>
</dbReference>
<dbReference type="EMBL" id="AEQP01000022">
    <property type="protein sequence ID" value="EFV94212.1"/>
    <property type="molecule type" value="Genomic_DNA"/>
</dbReference>
<evidence type="ECO:0000256" key="10">
    <source>
        <dbReference type="ARBA" id="ARBA00022884"/>
    </source>
</evidence>
<evidence type="ECO:0000256" key="5">
    <source>
        <dbReference type="ARBA" id="ARBA00022723"/>
    </source>
</evidence>
<evidence type="ECO:0000259" key="14">
    <source>
        <dbReference type="Pfam" id="PF12627"/>
    </source>
</evidence>
<dbReference type="HOGENOM" id="CLU_015961_1_0_4"/>
<evidence type="ECO:0000256" key="1">
    <source>
        <dbReference type="ARBA" id="ARBA00001946"/>
    </source>
</evidence>
<accession>E7S063</accession>
<evidence type="ECO:0000256" key="9">
    <source>
        <dbReference type="ARBA" id="ARBA00022842"/>
    </source>
</evidence>
<evidence type="ECO:0000256" key="8">
    <source>
        <dbReference type="ARBA" id="ARBA00022840"/>
    </source>
</evidence>
<dbReference type="Gene3D" id="1.10.3090.10">
    <property type="entry name" value="cca-adding enzyme, domain 2"/>
    <property type="match status" value="1"/>
</dbReference>
<feature type="domain" description="Poly A polymerase head" evidence="13">
    <location>
        <begin position="14"/>
        <end position="131"/>
    </location>
</feature>
<keyword evidence="9" id="KW-0460">Magnesium</keyword>
<organism evidence="15 16">
    <name type="scientific">Lautropia mirabilis ATCC 51599</name>
    <dbReference type="NCBI Taxonomy" id="887898"/>
    <lineage>
        <taxon>Bacteria</taxon>
        <taxon>Pseudomonadati</taxon>
        <taxon>Pseudomonadota</taxon>
        <taxon>Betaproteobacteria</taxon>
        <taxon>Burkholderiales</taxon>
        <taxon>Burkholderiaceae</taxon>
        <taxon>Lautropia</taxon>
    </lineage>
</organism>
<evidence type="ECO:0000259" key="13">
    <source>
        <dbReference type="Pfam" id="PF01743"/>
    </source>
</evidence>
<dbReference type="PANTHER" id="PTHR47545:SF1">
    <property type="entry name" value="MULTIFUNCTIONAL CCA PROTEIN"/>
    <property type="match status" value="1"/>
</dbReference>
<evidence type="ECO:0000256" key="2">
    <source>
        <dbReference type="ARBA" id="ARBA00022679"/>
    </source>
</evidence>
<feature type="compositionally biased region" description="Polar residues" evidence="12">
    <location>
        <begin position="396"/>
        <end position="412"/>
    </location>
</feature>
<feature type="domain" description="tRNA nucleotidyltransferase/poly(A) polymerase RNA and SrmB- binding" evidence="14">
    <location>
        <begin position="157"/>
        <end position="218"/>
    </location>
</feature>
<name>E7S063_9BURK</name>
<dbReference type="CDD" id="cd05398">
    <property type="entry name" value="NT_ClassII-CCAase"/>
    <property type="match status" value="1"/>
</dbReference>
<gene>
    <name evidence="15" type="ORF">HMPREF0551_2327</name>
</gene>
<evidence type="ECO:0000256" key="12">
    <source>
        <dbReference type="SAM" id="MobiDB-lite"/>
    </source>
</evidence>
<keyword evidence="6" id="KW-0547">Nucleotide-binding</keyword>
<keyword evidence="5" id="KW-0479">Metal-binding</keyword>
<dbReference type="Gene3D" id="3.30.460.10">
    <property type="entry name" value="Beta Polymerase, domain 2"/>
    <property type="match status" value="1"/>
</dbReference>
<keyword evidence="2 11" id="KW-0808">Transferase</keyword>
<protein>
    <submittedName>
        <fullName evidence="15">tRNA nucleotidyltransferase/poly(A) polymerase family protein</fullName>
    </submittedName>
</protein>
<dbReference type="Proteomes" id="UP000011021">
    <property type="component" value="Unassembled WGS sequence"/>
</dbReference>
<dbReference type="GO" id="GO:0016779">
    <property type="term" value="F:nucleotidyltransferase activity"/>
    <property type="evidence" value="ECO:0007669"/>
    <property type="project" value="UniProtKB-KW"/>
</dbReference>
<evidence type="ECO:0000256" key="3">
    <source>
        <dbReference type="ARBA" id="ARBA00022694"/>
    </source>
</evidence>
<evidence type="ECO:0000313" key="16">
    <source>
        <dbReference type="Proteomes" id="UP000011021"/>
    </source>
</evidence>
<comment type="similarity">
    <text evidence="11">Belongs to the tRNA nucleotidyltransferase/poly(A) polymerase family.</text>
</comment>
<dbReference type="InterPro" id="IPR032828">
    <property type="entry name" value="PolyA_RNA-bd"/>
</dbReference>